<organism evidence="2 3">
    <name type="scientific">Lysinibacillus pinottii</name>
    <dbReference type="NCBI Taxonomy" id="2973932"/>
    <lineage>
        <taxon>Bacteria</taxon>
        <taxon>Bacillati</taxon>
        <taxon>Bacillota</taxon>
        <taxon>Bacilli</taxon>
        <taxon>Bacillales</taxon>
        <taxon>Bacillaceae</taxon>
        <taxon>Lysinibacillus</taxon>
    </lineage>
</organism>
<dbReference type="Proteomes" id="UP001525021">
    <property type="component" value="Unassembled WGS sequence"/>
</dbReference>
<dbReference type="RefSeq" id="WP_012294813.1">
    <property type="nucleotide sequence ID" value="NZ_JANTOO010000014.1"/>
</dbReference>
<dbReference type="EMBL" id="JANTOO010000014">
    <property type="protein sequence ID" value="MCS1397022.1"/>
    <property type="molecule type" value="Genomic_DNA"/>
</dbReference>
<evidence type="ECO:0000259" key="1">
    <source>
        <dbReference type="Pfam" id="PF12867"/>
    </source>
</evidence>
<name>A0ABT2DQ71_9BACI</name>
<protein>
    <submittedName>
        <fullName evidence="2">DinB family protein</fullName>
    </submittedName>
</protein>
<comment type="caution">
    <text evidence="2">The sequence shown here is derived from an EMBL/GenBank/DDBJ whole genome shotgun (WGS) entry which is preliminary data.</text>
</comment>
<evidence type="ECO:0000313" key="2">
    <source>
        <dbReference type="EMBL" id="MCS1397022.1"/>
    </source>
</evidence>
<dbReference type="InterPro" id="IPR024775">
    <property type="entry name" value="DinB-like"/>
</dbReference>
<dbReference type="InterPro" id="IPR034660">
    <property type="entry name" value="DinB/YfiT-like"/>
</dbReference>
<feature type="domain" description="DinB-like" evidence="1">
    <location>
        <begin position="24"/>
        <end position="147"/>
    </location>
</feature>
<accession>A0ABT2DQ71</accession>
<dbReference type="SUPFAM" id="SSF109854">
    <property type="entry name" value="DinB/YfiT-like putative metalloenzymes"/>
    <property type="match status" value="1"/>
</dbReference>
<evidence type="ECO:0000313" key="3">
    <source>
        <dbReference type="Proteomes" id="UP001525021"/>
    </source>
</evidence>
<reference evidence="2 3" key="1">
    <citation type="submission" date="2022-08" db="EMBL/GenBank/DDBJ databases">
        <title>Lysinibacillus sequencing.</title>
        <authorList>
            <person name="Dunlap C."/>
        </authorList>
    </citation>
    <scope>NUCLEOTIDE SEQUENCE [LARGE SCALE GENOMIC DNA]</scope>
    <source>
        <strain evidence="2 3">PB211</strain>
    </source>
</reference>
<sequence>MDVKTLLLQQWTSCLDQEDWFPPLEKVLEDITLEQAIWKPIEGTTNSIWEIVCHLLFYKKRLLMRYFGETENEPQAENNDATFRLPTLTLQNWKDTKEEYLYVHRELENILAKSTQEELEREVRGERTLVLELKSIAMHDAYHIGQIVCLSKMLGGWPGQRDC</sequence>
<proteinExistence type="predicted"/>
<keyword evidence="3" id="KW-1185">Reference proteome</keyword>
<gene>
    <name evidence="2" type="ORF">NXZ79_13405</name>
</gene>
<dbReference type="Gene3D" id="1.20.120.450">
    <property type="entry name" value="dinb family like domain"/>
    <property type="match status" value="1"/>
</dbReference>
<dbReference type="Pfam" id="PF12867">
    <property type="entry name" value="DinB_2"/>
    <property type="match status" value="1"/>
</dbReference>